<dbReference type="GO" id="GO:0016758">
    <property type="term" value="F:hexosyltransferase activity"/>
    <property type="evidence" value="ECO:0007669"/>
    <property type="project" value="InterPro"/>
</dbReference>
<evidence type="ECO:0000313" key="10">
    <source>
        <dbReference type="EMBL" id="KQB84020.1"/>
    </source>
</evidence>
<feature type="transmembrane region" description="Helical" evidence="9">
    <location>
        <begin position="190"/>
        <end position="208"/>
    </location>
</feature>
<comment type="subcellular location">
    <subcellularLocation>
        <location evidence="1">Cell membrane</location>
        <topology evidence="1">Multi-pass membrane protein</topology>
    </subcellularLocation>
</comment>
<feature type="transmembrane region" description="Helical" evidence="9">
    <location>
        <begin position="220"/>
        <end position="243"/>
    </location>
</feature>
<dbReference type="InterPro" id="IPR018584">
    <property type="entry name" value="GT87"/>
</dbReference>
<gene>
    <name evidence="10" type="ORF">Clow_02221</name>
</gene>
<keyword evidence="6 9" id="KW-0472">Membrane</keyword>
<sequence>MPRRSSPRTRVFTPLTLLFALLFGVVNAAMWFQRQSTDDWASLWIAGEMVVRGDTHLLYDIWEKDFSRWTERVWVSYIEDNDNYTFPHPFVHIPLVAWFTSILTRIMSYGTAEVILTFAQGFCLVVLVASSYTLWFKKPMRLPYLAAATLLLWLTAAFQLSSNIGQTTPLILAAIAYGLAMAAHRPRISGIVLGIAAAIKLTPLSLILPLGMFRSTRRTAFITALTAAIMVGLSFFLGGAAVFQEWMHTLGWLNSRGIVDKVNQSFVSVFLEPSVDRTVQLGKRTEDLFVPIVEDIPTWIAVIPRVVTVLGLIGVCWAALRNRARAFEILSVGGFTVATLTASILWTHYLIIVALPIMGTLAFTPRHRAKYVYPALALFTALLLPPLAQESPFYVQWLGLVSLTLHLILFLLVVGAPRTSRQAAEHTTPLRSHSRFRPRRGGKPRLSRRRRSQGDRSTYDTALSPDPGTIAADQHQLERIVP</sequence>
<evidence type="ECO:0000256" key="6">
    <source>
        <dbReference type="ARBA" id="ARBA00023136"/>
    </source>
</evidence>
<dbReference type="EMBL" id="LKEV01000008">
    <property type="protein sequence ID" value="KQB84020.1"/>
    <property type="molecule type" value="Genomic_DNA"/>
</dbReference>
<evidence type="ECO:0000256" key="7">
    <source>
        <dbReference type="ARBA" id="ARBA00024033"/>
    </source>
</evidence>
<comment type="similarity">
    <text evidence="7">Belongs to the glycosyltransferase 87 family.</text>
</comment>
<dbReference type="STRING" id="1544413.Clow_02221"/>
<evidence type="ECO:0000313" key="11">
    <source>
        <dbReference type="Proteomes" id="UP000050488"/>
    </source>
</evidence>
<keyword evidence="5 9" id="KW-1133">Transmembrane helix</keyword>
<dbReference type="PATRIC" id="fig|1544413.3.peg.2219"/>
<evidence type="ECO:0000256" key="1">
    <source>
        <dbReference type="ARBA" id="ARBA00004651"/>
    </source>
</evidence>
<evidence type="ECO:0008006" key="12">
    <source>
        <dbReference type="Google" id="ProtNLM"/>
    </source>
</evidence>
<feature type="transmembrane region" description="Helical" evidence="9">
    <location>
        <begin position="114"/>
        <end position="136"/>
    </location>
</feature>
<keyword evidence="2" id="KW-1003">Cell membrane</keyword>
<evidence type="ECO:0000256" key="8">
    <source>
        <dbReference type="SAM" id="MobiDB-lite"/>
    </source>
</evidence>
<dbReference type="OrthoDB" id="4421728at2"/>
<name>A0A0Q1DV40_9CORY</name>
<feature type="compositionally biased region" description="Basic residues" evidence="8">
    <location>
        <begin position="432"/>
        <end position="451"/>
    </location>
</feature>
<evidence type="ECO:0000256" key="4">
    <source>
        <dbReference type="ARBA" id="ARBA00022692"/>
    </source>
</evidence>
<keyword evidence="3" id="KW-0808">Transferase</keyword>
<keyword evidence="4 9" id="KW-0812">Transmembrane</keyword>
<dbReference type="Pfam" id="PF09594">
    <property type="entry name" value="GT87"/>
    <property type="match status" value="1"/>
</dbReference>
<feature type="transmembrane region" description="Helical" evidence="9">
    <location>
        <begin position="167"/>
        <end position="184"/>
    </location>
</feature>
<keyword evidence="11" id="KW-1185">Reference proteome</keyword>
<organism evidence="10 11">
    <name type="scientific">Corynebacterium lowii</name>
    <dbReference type="NCBI Taxonomy" id="1544413"/>
    <lineage>
        <taxon>Bacteria</taxon>
        <taxon>Bacillati</taxon>
        <taxon>Actinomycetota</taxon>
        <taxon>Actinomycetes</taxon>
        <taxon>Mycobacteriales</taxon>
        <taxon>Corynebacteriaceae</taxon>
        <taxon>Corynebacterium</taxon>
    </lineage>
</organism>
<evidence type="ECO:0000256" key="9">
    <source>
        <dbReference type="SAM" id="Phobius"/>
    </source>
</evidence>
<evidence type="ECO:0000256" key="2">
    <source>
        <dbReference type="ARBA" id="ARBA00022475"/>
    </source>
</evidence>
<feature type="transmembrane region" description="Helical" evidence="9">
    <location>
        <begin position="90"/>
        <end position="107"/>
    </location>
</feature>
<feature type="transmembrane region" description="Helical" evidence="9">
    <location>
        <begin position="142"/>
        <end position="160"/>
    </location>
</feature>
<feature type="region of interest" description="Disordered" evidence="8">
    <location>
        <begin position="423"/>
        <end position="475"/>
    </location>
</feature>
<accession>A0A0Q1DV40</accession>
<feature type="transmembrane region" description="Helical" evidence="9">
    <location>
        <begin position="296"/>
        <end position="319"/>
    </location>
</feature>
<comment type="caution">
    <text evidence="10">The sequence shown here is derived from an EMBL/GenBank/DDBJ whole genome shotgun (WGS) entry which is preliminary data.</text>
</comment>
<reference evidence="10 11" key="1">
    <citation type="submission" date="2015-10" db="EMBL/GenBank/DDBJ databases">
        <title>Corynebacteirum lowii and Corynebacterium oculi species nova, derived from human clinical disease and and emended description of Corynebacterium mastiditis.</title>
        <authorList>
            <person name="Bernard K."/>
            <person name="Pacheco A.L."/>
            <person name="Mcdougall C."/>
            <person name="Burtx T."/>
            <person name="Weibe D."/>
            <person name="Tyler S."/>
            <person name="Olson A.B."/>
            <person name="Cnockaert M."/>
            <person name="Eguchi H."/>
            <person name="Kuwahara T."/>
            <person name="Nakayama-Imaohji H."/>
            <person name="Boudewijins M."/>
            <person name="Van Hoecke F."/>
            <person name="Bernier A.-M."/>
            <person name="Vandamme P."/>
        </authorList>
    </citation>
    <scope>NUCLEOTIDE SEQUENCE [LARGE SCALE GENOMIC DNA]</scope>
    <source>
        <strain evidence="10 11">NML 130206</strain>
    </source>
</reference>
<dbReference type="GO" id="GO:0005886">
    <property type="term" value="C:plasma membrane"/>
    <property type="evidence" value="ECO:0007669"/>
    <property type="project" value="UniProtKB-SubCell"/>
</dbReference>
<dbReference type="AlphaFoldDB" id="A0A0Q1DV40"/>
<proteinExistence type="inferred from homology"/>
<evidence type="ECO:0000256" key="3">
    <source>
        <dbReference type="ARBA" id="ARBA00022679"/>
    </source>
</evidence>
<dbReference type="Proteomes" id="UP000050488">
    <property type="component" value="Unassembled WGS sequence"/>
</dbReference>
<feature type="transmembrane region" description="Helical" evidence="9">
    <location>
        <begin position="394"/>
        <end position="414"/>
    </location>
</feature>
<protein>
    <recommendedName>
        <fullName evidence="12">DUF2029 domain-containing protein</fullName>
    </recommendedName>
</protein>
<evidence type="ECO:0000256" key="5">
    <source>
        <dbReference type="ARBA" id="ARBA00022989"/>
    </source>
</evidence>